<sequence>MAPARSSVLPTRAIRAALEDAAAICSSREDATPICAARTGAAAIREDAASTIRVALEDAALAAHAASAVAIRGLPSSPPSARRA</sequence>
<reference evidence="1" key="1">
    <citation type="submission" date="2020-10" db="EMBL/GenBank/DDBJ databases">
        <authorList>
            <person name="Han B."/>
            <person name="Lu T."/>
            <person name="Zhao Q."/>
            <person name="Huang X."/>
            <person name="Zhao Y."/>
        </authorList>
    </citation>
    <scope>NUCLEOTIDE SEQUENCE</scope>
</reference>
<dbReference type="EMBL" id="CAJGYO010000006">
    <property type="protein sequence ID" value="CAD6239406.1"/>
    <property type="molecule type" value="Genomic_DNA"/>
</dbReference>
<evidence type="ECO:0000313" key="2">
    <source>
        <dbReference type="Proteomes" id="UP000604825"/>
    </source>
</evidence>
<comment type="caution">
    <text evidence="1">The sequence shown here is derived from an EMBL/GenBank/DDBJ whole genome shotgun (WGS) entry which is preliminary data.</text>
</comment>
<gene>
    <name evidence="1" type="ORF">NCGR_LOCUS26376</name>
</gene>
<organism evidence="1 2">
    <name type="scientific">Miscanthus lutarioriparius</name>
    <dbReference type="NCBI Taxonomy" id="422564"/>
    <lineage>
        <taxon>Eukaryota</taxon>
        <taxon>Viridiplantae</taxon>
        <taxon>Streptophyta</taxon>
        <taxon>Embryophyta</taxon>
        <taxon>Tracheophyta</taxon>
        <taxon>Spermatophyta</taxon>
        <taxon>Magnoliopsida</taxon>
        <taxon>Liliopsida</taxon>
        <taxon>Poales</taxon>
        <taxon>Poaceae</taxon>
        <taxon>PACMAD clade</taxon>
        <taxon>Panicoideae</taxon>
        <taxon>Andropogonodae</taxon>
        <taxon>Andropogoneae</taxon>
        <taxon>Saccharinae</taxon>
        <taxon>Miscanthus</taxon>
    </lineage>
</organism>
<accession>A0A811P8G7</accession>
<dbReference type="Proteomes" id="UP000604825">
    <property type="component" value="Unassembled WGS sequence"/>
</dbReference>
<protein>
    <submittedName>
        <fullName evidence="1">Uncharacterized protein</fullName>
    </submittedName>
</protein>
<proteinExistence type="predicted"/>
<dbReference type="AlphaFoldDB" id="A0A811P8G7"/>
<name>A0A811P8G7_9POAL</name>
<evidence type="ECO:0000313" key="1">
    <source>
        <dbReference type="EMBL" id="CAD6239406.1"/>
    </source>
</evidence>
<keyword evidence="2" id="KW-1185">Reference proteome</keyword>